<comment type="caution">
    <text evidence="5">The sequence shown here is derived from an EMBL/GenBank/DDBJ whole genome shotgun (WGS) entry which is preliminary data.</text>
</comment>
<reference evidence="5 6" key="1">
    <citation type="journal article" date="2016" name="Sci. Rep.">
        <title>Evaluation of genetic diversity among strains of the human gut commensal Bifidobacterium adolescentis.</title>
        <authorList>
            <person name="Duranti S."/>
            <person name="Milani C."/>
            <person name="Lugli G.A."/>
            <person name="Mancabelli L."/>
            <person name="Turroni F."/>
            <person name="Ferrario C."/>
            <person name="Mangifesta M."/>
            <person name="Viappiani A."/>
            <person name="Sanchez B."/>
            <person name="Margolles A."/>
            <person name="van Sinderen D."/>
            <person name="Ventura M."/>
        </authorList>
    </citation>
    <scope>NUCLEOTIDE SEQUENCE [LARGE SCALE GENOMIC DNA]</scope>
    <source>
        <strain evidence="5 6">AD2-8</strain>
    </source>
</reference>
<keyword evidence="3" id="KW-0326">Glycosidase</keyword>
<dbReference type="GO" id="GO:0071555">
    <property type="term" value="P:cell wall organization"/>
    <property type="evidence" value="ECO:0007669"/>
    <property type="project" value="UniProtKB-KW"/>
</dbReference>
<evidence type="ECO:0000256" key="2">
    <source>
        <dbReference type="ARBA" id="ARBA00023180"/>
    </source>
</evidence>
<evidence type="ECO:0000313" key="5">
    <source>
        <dbReference type="EMBL" id="OSG93650.1"/>
    </source>
</evidence>
<evidence type="ECO:0000313" key="6">
    <source>
        <dbReference type="Proteomes" id="UP000193664"/>
    </source>
</evidence>
<dbReference type="GO" id="GO:0009251">
    <property type="term" value="P:glucan catabolic process"/>
    <property type="evidence" value="ECO:0007669"/>
    <property type="project" value="TreeGrafter"/>
</dbReference>
<protein>
    <submittedName>
        <fullName evidence="5">Beta-1,3-exoglucanase</fullName>
    </submittedName>
</protein>
<sequence length="243" mass="27279">MGIEIINEPNTTTSWPMMNVTERYKAVDPELAEGTGPIGFDWLKDFYVTAYHRLRDADKGALPADKAVVFHDGFDIEQWKDFMRGDDGRLAPEFKNVDTHQYLMTAEMMGCPQTVEGYDDFVRNTYAPMIAEMSEYFPVIVGEWCLFNSVGCGVDTHGGQSVLNGEEGAQAETLTAEQKRSLYQGVAESQLAAWSKGSGFYYWNYKLLTDTMVGVAVTDAALHEKTADFDFFDYEADETKPVD</sequence>
<keyword evidence="4" id="KW-0961">Cell wall biogenesis/degradation</keyword>
<evidence type="ECO:0000256" key="4">
    <source>
        <dbReference type="ARBA" id="ARBA00023316"/>
    </source>
</evidence>
<dbReference type="Gene3D" id="3.20.20.80">
    <property type="entry name" value="Glycosidases"/>
    <property type="match status" value="1"/>
</dbReference>
<dbReference type="RefSeq" id="WP_021912946.1">
    <property type="nucleotide sequence ID" value="NZ_CYYG01000013.1"/>
</dbReference>
<dbReference type="InterPro" id="IPR050386">
    <property type="entry name" value="Glycosyl_hydrolase_5"/>
</dbReference>
<keyword evidence="1" id="KW-0378">Hydrolase</keyword>
<evidence type="ECO:0000256" key="1">
    <source>
        <dbReference type="ARBA" id="ARBA00022801"/>
    </source>
</evidence>
<dbReference type="PANTHER" id="PTHR31297:SF34">
    <property type="entry name" value="GLUCAN 1,3-BETA-GLUCOSIDASE 2"/>
    <property type="match status" value="1"/>
</dbReference>
<evidence type="ECO:0000256" key="3">
    <source>
        <dbReference type="ARBA" id="ARBA00023295"/>
    </source>
</evidence>
<dbReference type="PANTHER" id="PTHR31297">
    <property type="entry name" value="GLUCAN ENDO-1,6-BETA-GLUCOSIDASE B"/>
    <property type="match status" value="1"/>
</dbReference>
<dbReference type="InterPro" id="IPR017853">
    <property type="entry name" value="GH"/>
</dbReference>
<dbReference type="AlphaFoldDB" id="A0A174BK17"/>
<proteinExistence type="predicted"/>
<keyword evidence="2" id="KW-0325">Glycoprotein</keyword>
<dbReference type="GO" id="GO:0008422">
    <property type="term" value="F:beta-glucosidase activity"/>
    <property type="evidence" value="ECO:0007669"/>
    <property type="project" value="TreeGrafter"/>
</dbReference>
<dbReference type="SUPFAM" id="SSF51445">
    <property type="entry name" value="(Trans)glycosidases"/>
    <property type="match status" value="1"/>
</dbReference>
<gene>
    <name evidence="5" type="ORF">AD0028_1489</name>
</gene>
<name>A0A174BK17_BIFAD</name>
<organism evidence="5 6">
    <name type="scientific">Bifidobacterium adolescentis</name>
    <dbReference type="NCBI Taxonomy" id="1680"/>
    <lineage>
        <taxon>Bacteria</taxon>
        <taxon>Bacillati</taxon>
        <taxon>Actinomycetota</taxon>
        <taxon>Actinomycetes</taxon>
        <taxon>Bifidobacteriales</taxon>
        <taxon>Bifidobacteriaceae</taxon>
        <taxon>Bifidobacterium</taxon>
    </lineage>
</organism>
<dbReference type="GO" id="GO:0005576">
    <property type="term" value="C:extracellular region"/>
    <property type="evidence" value="ECO:0007669"/>
    <property type="project" value="TreeGrafter"/>
</dbReference>
<accession>A0A174BK17</accession>
<dbReference type="EMBL" id="LNKF01000006">
    <property type="protein sequence ID" value="OSG93650.1"/>
    <property type="molecule type" value="Genomic_DNA"/>
</dbReference>
<dbReference type="GO" id="GO:0009986">
    <property type="term" value="C:cell surface"/>
    <property type="evidence" value="ECO:0007669"/>
    <property type="project" value="TreeGrafter"/>
</dbReference>
<dbReference type="Proteomes" id="UP000193664">
    <property type="component" value="Unassembled WGS sequence"/>
</dbReference>